<keyword evidence="2" id="KW-0614">Plasmid</keyword>
<evidence type="ECO:0000256" key="1">
    <source>
        <dbReference type="SAM" id="Phobius"/>
    </source>
</evidence>
<proteinExistence type="predicted"/>
<name>A0ABN5FKN5_9PROT</name>
<organism evidence="2 3">
    <name type="scientific">Thalassospira marina</name>
    <dbReference type="NCBI Taxonomy" id="2048283"/>
    <lineage>
        <taxon>Bacteria</taxon>
        <taxon>Pseudomonadati</taxon>
        <taxon>Pseudomonadota</taxon>
        <taxon>Alphaproteobacteria</taxon>
        <taxon>Rhodospirillales</taxon>
        <taxon>Thalassospiraceae</taxon>
        <taxon>Thalassospira</taxon>
    </lineage>
</organism>
<protein>
    <submittedName>
        <fullName evidence="2">Uncharacterized protein</fullName>
    </submittedName>
</protein>
<dbReference type="Proteomes" id="UP000233458">
    <property type="component" value="Plasmid pCSC3H3"/>
</dbReference>
<keyword evidence="3" id="KW-1185">Reference proteome</keyword>
<feature type="transmembrane region" description="Helical" evidence="1">
    <location>
        <begin position="40"/>
        <end position="60"/>
    </location>
</feature>
<keyword evidence="1" id="KW-1133">Transmembrane helix</keyword>
<dbReference type="EMBL" id="CP024200">
    <property type="protein sequence ID" value="AUG55573.1"/>
    <property type="molecule type" value="Genomic_DNA"/>
</dbReference>
<sequence length="70" mass="8190">MRPLRMRLAIVMIACVYPLVTMLIYLIAPFTQGWQIWHQTMLLTPATVLSIVFVINPLVFKYFGRYINAM</sequence>
<evidence type="ECO:0000313" key="2">
    <source>
        <dbReference type="EMBL" id="AUG55573.1"/>
    </source>
</evidence>
<keyword evidence="1" id="KW-0812">Transmembrane</keyword>
<feature type="transmembrane region" description="Helical" evidence="1">
    <location>
        <begin position="7"/>
        <end position="28"/>
    </location>
</feature>
<accession>A0ABN5FKN5</accession>
<reference evidence="2 3" key="1">
    <citation type="submission" date="2017-10" db="EMBL/GenBank/DDBJ databases">
        <title>Biodiversity and function of Thalassospira species in the particle-attached aromatic-hydrocarbon-degrading consortia from the surface seawater of the China South Sea.</title>
        <authorList>
            <person name="Dong C."/>
            <person name="Liu R."/>
            <person name="Shao Z."/>
        </authorList>
    </citation>
    <scope>NUCLEOTIDE SEQUENCE [LARGE SCALE GENOMIC DNA]</scope>
    <source>
        <strain evidence="2 3">CSC3H3</strain>
        <plasmid evidence="3">pcsc3h3</plasmid>
    </source>
</reference>
<geneLocation type="plasmid" evidence="3">
    <name>pcsc3h3</name>
</geneLocation>
<keyword evidence="1" id="KW-0472">Membrane</keyword>
<gene>
    <name evidence="2" type="ORF">CSC3H3_22205</name>
</gene>
<evidence type="ECO:0000313" key="3">
    <source>
        <dbReference type="Proteomes" id="UP000233458"/>
    </source>
</evidence>